<evidence type="ECO:0000313" key="5">
    <source>
        <dbReference type="Proteomes" id="UP000321816"/>
    </source>
</evidence>
<sequence length="605" mass="67800">MTYRKRFGLFAVIDSIIIIAAFSASFIIVDVQGILFNNVFWVSASIILISYQMSTIFFRMNRKAWEYASIGELKNIVKTLTAAIVLNGAIQLIIFSYVQYRVLFVTWVLMILGIGGARFYWRFKKDKEFKQIKDKKKTMIVGAGSAGMMLARQLLQNRECDLKPVVFVDDDPHKKGLDILSLPVTGGTSSIPVIARLYNIERIVITIPSLEREKLQQIYMSCLKTNIKTQVLPMIEDLVTGKLSVSQLQDVSPEDLLGREQVKLNDEDIQGGIAGKVILVTGAGGSIGSELCRQIIKYKPATLILVGHGENSIYHISMELHKEKVETELITVIADIQDRDRMHEVVIKHRPNQIYHAAAHKHVPLMEDNPHEAVKNNTLGSLNVAEAADAANVETFVMVSTDKAVNPTSVMGASKRLAEMLIYHMNQRSSTIFTVVRFGNVLGSNGSVIPLFKKQIEEGGPVTVTHPEMIRYFMTIPEASRLVLQAGALARGGETFVLDMGNPVKIVDLAKNLIHLSGYTEDEIPIRFTGMRAGEKLYEELLNSEEVHEEQVFPKIYLGKAIALPLVEIEHLLQQFNNQENNELRDIMLNLTNRKIISNERMPIA</sequence>
<dbReference type="PANTHER" id="PTHR43318">
    <property type="entry name" value="UDP-N-ACETYLGLUCOSAMINE 4,6-DEHYDRATASE"/>
    <property type="match status" value="1"/>
</dbReference>
<feature type="transmembrane region" description="Helical" evidence="2">
    <location>
        <begin position="7"/>
        <end position="28"/>
    </location>
</feature>
<feature type="transmembrane region" description="Helical" evidence="2">
    <location>
        <begin position="79"/>
        <end position="98"/>
    </location>
</feature>
<proteinExistence type="inferred from homology"/>
<gene>
    <name evidence="4" type="ORF">FTX54_010215</name>
</gene>
<dbReference type="Proteomes" id="UP000321816">
    <property type="component" value="Chromosome"/>
</dbReference>
<protein>
    <submittedName>
        <fullName evidence="4">Nucleoside-diphosphate sugar epimerase/dehydratase</fullName>
    </submittedName>
</protein>
<reference evidence="4 5" key="1">
    <citation type="submission" date="2024-01" db="EMBL/GenBank/DDBJ databases">
        <title>Complete Genome Sequence of Alkalicoccus halolimnae BZ-SZ-XJ29T, a Moderately Halophilic Bacterium Isolated from a Salt Lake.</title>
        <authorList>
            <person name="Zhao B."/>
        </authorList>
    </citation>
    <scope>NUCLEOTIDE SEQUENCE [LARGE SCALE GENOMIC DNA]</scope>
    <source>
        <strain evidence="4 5">BZ-SZ-XJ29</strain>
    </source>
</reference>
<evidence type="ECO:0000256" key="1">
    <source>
        <dbReference type="ARBA" id="ARBA00007430"/>
    </source>
</evidence>
<evidence type="ECO:0000256" key="2">
    <source>
        <dbReference type="SAM" id="Phobius"/>
    </source>
</evidence>
<dbReference type="InterPro" id="IPR036291">
    <property type="entry name" value="NAD(P)-bd_dom_sf"/>
</dbReference>
<keyword evidence="2" id="KW-0472">Membrane</keyword>
<dbReference type="Pfam" id="PF13727">
    <property type="entry name" value="CoA_binding_3"/>
    <property type="match status" value="1"/>
</dbReference>
<dbReference type="PANTHER" id="PTHR43318:SF1">
    <property type="entry name" value="POLYSACCHARIDE BIOSYNTHESIS PROTEIN EPSC-RELATED"/>
    <property type="match status" value="1"/>
</dbReference>
<dbReference type="EMBL" id="CP144914">
    <property type="protein sequence ID" value="WWD78801.1"/>
    <property type="molecule type" value="Genomic_DNA"/>
</dbReference>
<feature type="transmembrane region" description="Helical" evidence="2">
    <location>
        <begin position="40"/>
        <end position="58"/>
    </location>
</feature>
<accession>A0A5C7FA56</accession>
<keyword evidence="2" id="KW-0812">Transmembrane</keyword>
<organism evidence="4 5">
    <name type="scientific">Alkalicoccus halolimnae</name>
    <dbReference type="NCBI Taxonomy" id="1667239"/>
    <lineage>
        <taxon>Bacteria</taxon>
        <taxon>Bacillati</taxon>
        <taxon>Bacillota</taxon>
        <taxon>Bacilli</taxon>
        <taxon>Bacillales</taxon>
        <taxon>Bacillaceae</taxon>
        <taxon>Alkalicoccus</taxon>
    </lineage>
</organism>
<evidence type="ECO:0000313" key="4">
    <source>
        <dbReference type="EMBL" id="WWD78801.1"/>
    </source>
</evidence>
<dbReference type="OrthoDB" id="9803111at2"/>
<feature type="domain" description="Polysaccharide biosynthesis protein CapD-like" evidence="3">
    <location>
        <begin position="278"/>
        <end position="558"/>
    </location>
</feature>
<dbReference type="InterPro" id="IPR051203">
    <property type="entry name" value="Polysaccharide_Synthase-Rel"/>
</dbReference>
<dbReference type="Pfam" id="PF02719">
    <property type="entry name" value="Polysacc_synt_2"/>
    <property type="match status" value="1"/>
</dbReference>
<dbReference type="InterPro" id="IPR003869">
    <property type="entry name" value="Polysac_CapD-like"/>
</dbReference>
<dbReference type="RefSeq" id="WP_147802490.1">
    <property type="nucleotide sequence ID" value="NZ_CP144914.1"/>
</dbReference>
<name>A0A5C7FA56_9BACI</name>
<dbReference type="KEGG" id="ahal:FTX54_010215"/>
<dbReference type="Gene3D" id="3.40.50.720">
    <property type="entry name" value="NAD(P)-binding Rossmann-like Domain"/>
    <property type="match status" value="2"/>
</dbReference>
<dbReference type="CDD" id="cd05237">
    <property type="entry name" value="UDP_invert_4-6DH_SDR_e"/>
    <property type="match status" value="1"/>
</dbReference>
<evidence type="ECO:0000259" key="3">
    <source>
        <dbReference type="Pfam" id="PF02719"/>
    </source>
</evidence>
<comment type="similarity">
    <text evidence="1">Belongs to the polysaccharide synthase family.</text>
</comment>
<dbReference type="AlphaFoldDB" id="A0A5C7FA56"/>
<keyword evidence="2" id="KW-1133">Transmembrane helix</keyword>
<dbReference type="SUPFAM" id="SSF51735">
    <property type="entry name" value="NAD(P)-binding Rossmann-fold domains"/>
    <property type="match status" value="2"/>
</dbReference>
<keyword evidence="5" id="KW-1185">Reference proteome</keyword>
<feature type="transmembrane region" description="Helical" evidence="2">
    <location>
        <begin position="104"/>
        <end position="121"/>
    </location>
</feature>